<dbReference type="EMBL" id="CADCVB010000053">
    <property type="protein sequence ID" value="CAA9416222.1"/>
    <property type="molecule type" value="Genomic_DNA"/>
</dbReference>
<reference evidence="2" key="1">
    <citation type="submission" date="2020-02" db="EMBL/GenBank/DDBJ databases">
        <authorList>
            <person name="Meier V. D."/>
        </authorList>
    </citation>
    <scope>NUCLEOTIDE SEQUENCE</scope>
    <source>
        <strain evidence="2">AVDCRST_MAG78</strain>
    </source>
</reference>
<organism evidence="2">
    <name type="scientific">uncultured Rubrobacteraceae bacterium</name>
    <dbReference type="NCBI Taxonomy" id="349277"/>
    <lineage>
        <taxon>Bacteria</taxon>
        <taxon>Bacillati</taxon>
        <taxon>Actinomycetota</taxon>
        <taxon>Rubrobacteria</taxon>
        <taxon>Rubrobacterales</taxon>
        <taxon>Rubrobacteraceae</taxon>
        <taxon>environmental samples</taxon>
    </lineage>
</organism>
<protein>
    <submittedName>
        <fullName evidence="2">Uncharacterized protein</fullName>
    </submittedName>
</protein>
<gene>
    <name evidence="2" type="ORF">AVDCRST_MAG78-709</name>
</gene>
<dbReference type="AlphaFoldDB" id="A0A6J4PHB5"/>
<sequence length="70" mass="7605">MTSGYIPDHGEPGPDEILAALREAVREDPGLRERPAEDVSRDLARGGYLESEPSPTLVAEMLGTLEREEG</sequence>
<feature type="region of interest" description="Disordered" evidence="1">
    <location>
        <begin position="28"/>
        <end position="70"/>
    </location>
</feature>
<evidence type="ECO:0000256" key="1">
    <source>
        <dbReference type="SAM" id="MobiDB-lite"/>
    </source>
</evidence>
<accession>A0A6J4PHB5</accession>
<name>A0A6J4PHB5_9ACTN</name>
<evidence type="ECO:0000313" key="2">
    <source>
        <dbReference type="EMBL" id="CAA9416222.1"/>
    </source>
</evidence>
<feature type="compositionally biased region" description="Basic and acidic residues" evidence="1">
    <location>
        <begin position="28"/>
        <end position="44"/>
    </location>
</feature>
<proteinExistence type="predicted"/>